<dbReference type="SUPFAM" id="SSF57615">
    <property type="entry name" value="Type X cellulose binding domain, CBDX"/>
    <property type="match status" value="1"/>
</dbReference>
<evidence type="ECO:0000256" key="1">
    <source>
        <dbReference type="ARBA" id="ARBA00022801"/>
    </source>
</evidence>
<dbReference type="Pfam" id="PF02013">
    <property type="entry name" value="CBM_10"/>
    <property type="match status" value="2"/>
</dbReference>
<keyword evidence="4" id="KW-0732">Signal</keyword>
<evidence type="ECO:0000256" key="3">
    <source>
        <dbReference type="RuleBase" id="RU361153"/>
    </source>
</evidence>
<reference evidence="6 7" key="1">
    <citation type="submission" date="2024-06" db="EMBL/GenBank/DDBJ databases">
        <authorList>
            <person name="Chen R.Y."/>
        </authorList>
    </citation>
    <scope>NUCLEOTIDE SEQUENCE [LARGE SCALE GENOMIC DNA]</scope>
    <source>
        <strain evidence="6 7">D2</strain>
    </source>
</reference>
<dbReference type="PROSITE" id="PS51763">
    <property type="entry name" value="CBM10"/>
    <property type="match status" value="2"/>
</dbReference>
<comment type="similarity">
    <text evidence="3">Belongs to the glycosyl hydrolase 5 (cellulase A) family.</text>
</comment>
<dbReference type="PANTHER" id="PTHR34142:SF1">
    <property type="entry name" value="GLYCOSIDE HYDROLASE FAMILY 5 DOMAIN-CONTAINING PROTEIN"/>
    <property type="match status" value="1"/>
</dbReference>
<dbReference type="PANTHER" id="PTHR34142">
    <property type="entry name" value="ENDO-BETA-1,4-GLUCANASE A"/>
    <property type="match status" value="1"/>
</dbReference>
<dbReference type="Gene3D" id="2.30.32.30">
    <property type="entry name" value="CBM10"/>
    <property type="match status" value="2"/>
</dbReference>
<dbReference type="InterPro" id="IPR017853">
    <property type="entry name" value="GH"/>
</dbReference>
<feature type="chain" id="PRO_5047222272" evidence="4">
    <location>
        <begin position="23"/>
        <end position="405"/>
    </location>
</feature>
<comment type="caution">
    <text evidence="6">The sequence shown here is derived from an EMBL/GenBank/DDBJ whole genome shotgun (WGS) entry which is preliminary data.</text>
</comment>
<keyword evidence="1 3" id="KW-0378">Hydrolase</keyword>
<dbReference type="InterPro" id="IPR036601">
    <property type="entry name" value="CBM10_sf"/>
</dbReference>
<dbReference type="EMBL" id="JBELOE010000051">
    <property type="protein sequence ID" value="MER2490391.1"/>
    <property type="molecule type" value="Genomic_DNA"/>
</dbReference>
<dbReference type="InterPro" id="IPR001547">
    <property type="entry name" value="Glyco_hydro_5"/>
</dbReference>
<evidence type="ECO:0000256" key="2">
    <source>
        <dbReference type="ARBA" id="ARBA00023295"/>
    </source>
</evidence>
<evidence type="ECO:0000313" key="7">
    <source>
        <dbReference type="Proteomes" id="UP001467690"/>
    </source>
</evidence>
<dbReference type="Gene3D" id="3.20.20.80">
    <property type="entry name" value="Glycosidases"/>
    <property type="match status" value="1"/>
</dbReference>
<dbReference type="SMART" id="SM01064">
    <property type="entry name" value="CBM_10"/>
    <property type="match status" value="2"/>
</dbReference>
<keyword evidence="2 3" id="KW-0326">Glycosidase</keyword>
<dbReference type="Proteomes" id="UP001467690">
    <property type="component" value="Unassembled WGS sequence"/>
</dbReference>
<gene>
    <name evidence="6" type="ORF">ABS311_00615</name>
</gene>
<evidence type="ECO:0000259" key="5">
    <source>
        <dbReference type="PROSITE" id="PS51763"/>
    </source>
</evidence>
<evidence type="ECO:0000256" key="4">
    <source>
        <dbReference type="SAM" id="SignalP"/>
    </source>
</evidence>
<proteinExistence type="inferred from homology"/>
<feature type="domain" description="CBM10" evidence="5">
    <location>
        <begin position="324"/>
        <end position="358"/>
    </location>
</feature>
<dbReference type="InterPro" id="IPR018087">
    <property type="entry name" value="Glyco_hydro_5_CS"/>
</dbReference>
<name>A0ABV1RC61_9ALTE</name>
<dbReference type="Pfam" id="PF00150">
    <property type="entry name" value="Cellulase"/>
    <property type="match status" value="1"/>
</dbReference>
<dbReference type="SUPFAM" id="SSF51445">
    <property type="entry name" value="(Trans)glycosidases"/>
    <property type="match status" value="1"/>
</dbReference>
<evidence type="ECO:0000313" key="6">
    <source>
        <dbReference type="EMBL" id="MER2490391.1"/>
    </source>
</evidence>
<dbReference type="InterPro" id="IPR009031">
    <property type="entry name" value="CBM10"/>
</dbReference>
<feature type="signal peptide" evidence="4">
    <location>
        <begin position="1"/>
        <end position="22"/>
    </location>
</feature>
<dbReference type="InterPro" id="IPR002883">
    <property type="entry name" value="CBM10/Dockerin_dom"/>
</dbReference>
<feature type="domain" description="CBM10" evidence="5">
    <location>
        <begin position="361"/>
        <end position="399"/>
    </location>
</feature>
<dbReference type="PROSITE" id="PS00659">
    <property type="entry name" value="GLYCOSYL_HYDROL_F5"/>
    <property type="match status" value="1"/>
</dbReference>
<accession>A0ABV1RC61</accession>
<keyword evidence="7" id="KW-1185">Reference proteome</keyword>
<organism evidence="6 7">
    <name type="scientific">Catenovulum sediminis</name>
    <dbReference type="NCBI Taxonomy" id="1740262"/>
    <lineage>
        <taxon>Bacteria</taxon>
        <taxon>Pseudomonadati</taxon>
        <taxon>Pseudomonadota</taxon>
        <taxon>Gammaproteobacteria</taxon>
        <taxon>Alteromonadales</taxon>
        <taxon>Alteromonadaceae</taxon>
        <taxon>Catenovulum</taxon>
    </lineage>
</organism>
<protein>
    <submittedName>
        <fullName evidence="6">Cellulase family glycosylhydrolase</fullName>
    </submittedName>
</protein>
<sequence length="405" mass="43831">MKMKTLGLTIALGLLSTSQALAGFYVQNGNLYEDNGNPFVMRGVNHAHAWYTDKLTASMQGIAAHNANTVRVVLSNGQRWTRNSASDVANVIQQAKDNNLIAVLEVHDTTGYGEDGAAATLSSAVDYWIDIKSQLIGQEDYVIINIGNEPFGNNVNASTWVNEHQNAITRLRNAGFTHTLMVDAPNWGQDWQNIMRDNAATVLNADPQNNVVFSVHMYEVYNSYNKINSYISSFTNAGIPLVVGEFASTHKGSNVDETSIMERAQAHQIGYIGWSWSGNDASTADLDIVNNWNNNSLSNWGNILINGNNGMSSTSTIASIYTGVNNGGGSSYPTCSSSAADPDGDGWGWENNQSCIVDTNTSNNQATHANNGYPYCSASSYDPDGDGWGWENNSSCVVRNSAADY</sequence>